<dbReference type="Pfam" id="PF00069">
    <property type="entry name" value="Pkinase"/>
    <property type="match status" value="1"/>
</dbReference>
<keyword evidence="4" id="KW-1185">Reference proteome</keyword>
<organism evidence="3 4">
    <name type="scientific">Polysphondylium violaceum</name>
    <dbReference type="NCBI Taxonomy" id="133409"/>
    <lineage>
        <taxon>Eukaryota</taxon>
        <taxon>Amoebozoa</taxon>
        <taxon>Evosea</taxon>
        <taxon>Eumycetozoa</taxon>
        <taxon>Dictyostelia</taxon>
        <taxon>Dictyosteliales</taxon>
        <taxon>Dictyosteliaceae</taxon>
        <taxon>Polysphondylium</taxon>
    </lineage>
</organism>
<protein>
    <recommendedName>
        <fullName evidence="2">Protein kinase domain-containing protein</fullName>
    </recommendedName>
</protein>
<reference evidence="3" key="1">
    <citation type="submission" date="2020-01" db="EMBL/GenBank/DDBJ databases">
        <title>Development of genomics and gene disruption for Polysphondylium violaceum indicates a role for the polyketide synthase stlB in stalk morphogenesis.</title>
        <authorList>
            <person name="Narita B."/>
            <person name="Kawabe Y."/>
            <person name="Kin K."/>
            <person name="Saito T."/>
            <person name="Gibbs R."/>
            <person name="Kuspa A."/>
            <person name="Muzny D."/>
            <person name="Queller D."/>
            <person name="Richards S."/>
            <person name="Strassman J."/>
            <person name="Sucgang R."/>
            <person name="Worley K."/>
            <person name="Schaap P."/>
        </authorList>
    </citation>
    <scope>NUCLEOTIDE SEQUENCE</scope>
    <source>
        <strain evidence="3">QSvi11</strain>
    </source>
</reference>
<evidence type="ECO:0000313" key="4">
    <source>
        <dbReference type="Proteomes" id="UP000695562"/>
    </source>
</evidence>
<feature type="region of interest" description="Disordered" evidence="1">
    <location>
        <begin position="914"/>
        <end position="939"/>
    </location>
</feature>
<evidence type="ECO:0000256" key="1">
    <source>
        <dbReference type="SAM" id="MobiDB-lite"/>
    </source>
</evidence>
<dbReference type="InterPro" id="IPR008271">
    <property type="entry name" value="Ser/Thr_kinase_AS"/>
</dbReference>
<feature type="domain" description="Protein kinase" evidence="2">
    <location>
        <begin position="597"/>
        <end position="939"/>
    </location>
</feature>
<dbReference type="Gene3D" id="1.10.510.10">
    <property type="entry name" value="Transferase(Phosphotransferase) domain 1"/>
    <property type="match status" value="1"/>
</dbReference>
<dbReference type="SMART" id="SM00220">
    <property type="entry name" value="S_TKc"/>
    <property type="match status" value="1"/>
</dbReference>
<evidence type="ECO:0000313" key="3">
    <source>
        <dbReference type="EMBL" id="KAF2076457.1"/>
    </source>
</evidence>
<sequence>MAGGCDINLPLLKWLFLGKLNKDLFANGSKNYSLKSITEIYRDLEHISLNISKEDELNQLWHHLYDLNYYYSQSIDLVYIESSIKYTKSKYKNHHLRGIYEIFYLFESISKDFNPSNTTNTTKESINLDLSLQLLISLESYVPPVDDLKRMYNMDKEILLDKSTSVEYKLFHSFSLLHLYVHLLILIRIYKLLLLLNYNDDLMHLCREHSNHFKSMEDMLVTLKQNQLYYSKKDNILKYTALGGSKSKVYEFTEKDFKISNHNYAFSDFVLRSGASEAIKESKAGSAKSRREKEEQQQHLILVMHYNSKINFHRPKGIRGDTVLAVYHNIMMINRVANASGGHMASNHSPLLASHFDDVRDCHFCHYRTEQTILCTLCQKSHCCFICSVKKVCIECYLKREDHYINFEGALALKGRESIPRLLYFSVKSPYFRDLMNMLYQERFDRDQPPAKERWFYRLHKTKLYNFSIVIPQQDSPTHDIKIVDDYTLIIALRLIIDHVNSFNSQVLIQNLNFSFASEGDQFMGELSTVAENGQDANPTLPALNSLHNISASVLTGDHKSHNRSSSQDQSNRFLMNITEAQIEIDPSLRIPARSIITEEKPFASGGQANIFKVVSINHGALAQEPPFCFVFKQFIENKNSAAMQEESEQLYYEEKIYQAYKNNNQSDFRYNFSNVEQTDKKSLETLFYEEVEKLALLQASDFVVKMPGITDDDAQKMGMVLELSTHGSLKSNLFKYRSWNTMIQLLLDICVGMMDVHKANIIHRDLKPDNILIFPNSLSPIGISAKITDFGASVKRTLVHDNNYTSTFHTDDYVPEEYGKYQYDGILVDIYSYGCIAFEMITKHRWQYKHPGALHKEEKKTFTEIQTDLLYIQNNVIPGLVDIPALPVSINPHNYCKTCNNIMHGNSNSNSSIGTGTGGVGSGSGGIGSGGSNQSNSL</sequence>
<dbReference type="PANTHER" id="PTHR34495:SF4">
    <property type="entry name" value="UNC-51 LIKE AUTOPHAGY ACTIVATING KINASE 1A"/>
    <property type="match status" value="1"/>
</dbReference>
<dbReference type="InterPro" id="IPR011009">
    <property type="entry name" value="Kinase-like_dom_sf"/>
</dbReference>
<dbReference type="OrthoDB" id="1103805at2759"/>
<comment type="caution">
    <text evidence="3">The sequence shown here is derived from an EMBL/GenBank/DDBJ whole genome shotgun (WGS) entry which is preliminary data.</text>
</comment>
<dbReference type="GO" id="GO:0004672">
    <property type="term" value="F:protein kinase activity"/>
    <property type="evidence" value="ECO:0007669"/>
    <property type="project" value="InterPro"/>
</dbReference>
<dbReference type="SUPFAM" id="SSF56112">
    <property type="entry name" value="Protein kinase-like (PK-like)"/>
    <property type="match status" value="1"/>
</dbReference>
<accession>A0A8J4V736</accession>
<dbReference type="AlphaFoldDB" id="A0A8J4V736"/>
<dbReference type="InterPro" id="IPR000719">
    <property type="entry name" value="Prot_kinase_dom"/>
</dbReference>
<dbReference type="PROSITE" id="PS50011">
    <property type="entry name" value="PROTEIN_KINASE_DOM"/>
    <property type="match status" value="1"/>
</dbReference>
<dbReference type="PANTHER" id="PTHR34495">
    <property type="entry name" value="UNC-51-LIKE AUTOPHAGY-ACTIVATING KINASE 1A"/>
    <property type="match status" value="1"/>
</dbReference>
<dbReference type="Proteomes" id="UP000695562">
    <property type="component" value="Unassembled WGS sequence"/>
</dbReference>
<feature type="compositionally biased region" description="Gly residues" evidence="1">
    <location>
        <begin position="916"/>
        <end position="932"/>
    </location>
</feature>
<proteinExistence type="predicted"/>
<evidence type="ECO:0000259" key="2">
    <source>
        <dbReference type="PROSITE" id="PS50011"/>
    </source>
</evidence>
<dbReference type="CDD" id="cd00180">
    <property type="entry name" value="PKc"/>
    <property type="match status" value="1"/>
</dbReference>
<dbReference type="GO" id="GO:0005524">
    <property type="term" value="F:ATP binding"/>
    <property type="evidence" value="ECO:0007669"/>
    <property type="project" value="InterPro"/>
</dbReference>
<dbReference type="PROSITE" id="PS00108">
    <property type="entry name" value="PROTEIN_KINASE_ST"/>
    <property type="match status" value="1"/>
</dbReference>
<gene>
    <name evidence="3" type="ORF">CYY_002260</name>
</gene>
<name>A0A8J4V736_9MYCE</name>
<dbReference type="EMBL" id="AJWJ01000060">
    <property type="protein sequence ID" value="KAF2076457.1"/>
    <property type="molecule type" value="Genomic_DNA"/>
</dbReference>